<dbReference type="InterPro" id="IPR051083">
    <property type="entry name" value="GrpII_Intron_Splice-Mob/Def"/>
</dbReference>
<dbReference type="InterPro" id="IPR030931">
    <property type="entry name" value="Group_II_RT_mat"/>
</dbReference>
<dbReference type="Pfam" id="PF00078">
    <property type="entry name" value="RVT_1"/>
    <property type="match status" value="1"/>
</dbReference>
<comment type="caution">
    <text evidence="3">The sequence shown here is derived from an EMBL/GenBank/DDBJ whole genome shotgun (WGS) entry which is preliminary data.</text>
</comment>
<comment type="similarity">
    <text evidence="1">Belongs to the bacterial reverse transcriptase family.</text>
</comment>
<dbReference type="PANTHER" id="PTHR34047">
    <property type="entry name" value="NUCLEAR INTRON MATURASE 1, MITOCHONDRIAL-RELATED"/>
    <property type="match status" value="1"/>
</dbReference>
<evidence type="ECO:0000313" key="3">
    <source>
        <dbReference type="EMBL" id="MBA0086822.1"/>
    </source>
</evidence>
<proteinExistence type="inferred from homology"/>
<feature type="domain" description="Reverse transcriptase" evidence="2">
    <location>
        <begin position="49"/>
        <end position="298"/>
    </location>
</feature>
<dbReference type="InterPro" id="IPR043502">
    <property type="entry name" value="DNA/RNA_pol_sf"/>
</dbReference>
<dbReference type="NCBIfam" id="TIGR04416">
    <property type="entry name" value="group_II_RT_mat"/>
    <property type="match status" value="1"/>
</dbReference>
<dbReference type="PROSITE" id="PS50878">
    <property type="entry name" value="RT_POL"/>
    <property type="match status" value="1"/>
</dbReference>
<accession>A0A7V8SYK6</accession>
<name>A0A7V8SYK6_9BACT</name>
<protein>
    <submittedName>
        <fullName evidence="3">Group II intron reverse transcriptase/maturase</fullName>
        <ecNumber evidence="3">2.7.7.49</ecNumber>
    </submittedName>
</protein>
<reference evidence="3" key="1">
    <citation type="submission" date="2020-06" db="EMBL/GenBank/DDBJ databases">
        <title>Legume-microbial interactions unlock mineral nutrients during tropical forest succession.</title>
        <authorList>
            <person name="Epihov D.Z."/>
        </authorList>
    </citation>
    <scope>NUCLEOTIDE SEQUENCE [LARGE SCALE GENOMIC DNA]</scope>
    <source>
        <strain evidence="3">Pan2503</strain>
    </source>
</reference>
<keyword evidence="4" id="KW-1185">Reference proteome</keyword>
<evidence type="ECO:0000313" key="4">
    <source>
        <dbReference type="Proteomes" id="UP000567293"/>
    </source>
</evidence>
<dbReference type="SUPFAM" id="SSF56672">
    <property type="entry name" value="DNA/RNA polymerases"/>
    <property type="match status" value="1"/>
</dbReference>
<organism evidence="3 4">
    <name type="scientific">Candidatus Acidiferrum panamense</name>
    <dbReference type="NCBI Taxonomy" id="2741543"/>
    <lineage>
        <taxon>Bacteria</taxon>
        <taxon>Pseudomonadati</taxon>
        <taxon>Acidobacteriota</taxon>
        <taxon>Terriglobia</taxon>
        <taxon>Candidatus Acidiferrales</taxon>
        <taxon>Candidatus Acidiferrum</taxon>
    </lineage>
</organism>
<dbReference type="CDD" id="cd01651">
    <property type="entry name" value="RT_G2_intron"/>
    <property type="match status" value="1"/>
</dbReference>
<evidence type="ECO:0000259" key="2">
    <source>
        <dbReference type="PROSITE" id="PS50878"/>
    </source>
</evidence>
<evidence type="ECO:0000256" key="1">
    <source>
        <dbReference type="ARBA" id="ARBA00034120"/>
    </source>
</evidence>
<dbReference type="EC" id="2.7.7.49" evidence="3"/>
<keyword evidence="3" id="KW-0695">RNA-directed DNA polymerase</keyword>
<dbReference type="AlphaFoldDB" id="A0A7V8SYK6"/>
<gene>
    <name evidence="3" type="primary">ltrA</name>
    <name evidence="3" type="ORF">HRJ53_17715</name>
</gene>
<dbReference type="EMBL" id="JACDQQ010001691">
    <property type="protein sequence ID" value="MBA0086822.1"/>
    <property type="molecule type" value="Genomic_DNA"/>
</dbReference>
<dbReference type="Proteomes" id="UP000567293">
    <property type="component" value="Unassembled WGS sequence"/>
</dbReference>
<keyword evidence="3" id="KW-0548">Nucleotidyltransferase</keyword>
<dbReference type="GO" id="GO:0003964">
    <property type="term" value="F:RNA-directed DNA polymerase activity"/>
    <property type="evidence" value="ECO:0007669"/>
    <property type="project" value="UniProtKB-KW"/>
</dbReference>
<sequence length="420" mass="48382">MALSTLHHLIDLEWMQEAYRLTRKDGAPGIDGVMADAYARNLEANLLDLLDRVKTGRYQAPPVRRTYIPKADGSRRPLGIPTFEDKVAQRAIVMVLEAVFEQDFLPCSFGFRPGRSAHQALQYLRAGFMSQRLRWVIDIDIKKYFDSIPHSHLRDFLDRRVMDGVIRRMIDKWLKAGILEDGVLRHTTEGSPQGGVISPCLSNIFLHHVLDEWFEHEVRPRLAGRCTLVRFADDAVMAFEDVLDAKRVLGVLGKRLARYGLTLHPDKTRFVDFRNTASNGMADPATDGTTFTFLGFTYIWGKSRAGKNVVRLVTAKNRYSRALAAVAAWCRFNRHQPIPDQHHHLTAMMRGHYAYYGITGNSRRLSWYAYQVARIWQKWLSRRDRGSRLHWRRFTALLKRCPLPAPRIVHRYTTTSEALP</sequence>
<keyword evidence="3" id="KW-0808">Transferase</keyword>
<dbReference type="InterPro" id="IPR000477">
    <property type="entry name" value="RT_dom"/>
</dbReference>
<dbReference type="PANTHER" id="PTHR34047:SF8">
    <property type="entry name" value="PROTEIN YKFC"/>
    <property type="match status" value="1"/>
</dbReference>